<keyword evidence="3" id="KW-1185">Reference proteome</keyword>
<dbReference type="SUPFAM" id="SSF56059">
    <property type="entry name" value="Glutathione synthetase ATP-binding domain-like"/>
    <property type="match status" value="1"/>
</dbReference>
<proteinExistence type="predicted"/>
<accession>A0A6M1RGS0</accession>
<protein>
    <recommendedName>
        <fullName evidence="1">MvdD-like pre-ATP grasp domain-containing protein</fullName>
    </recommendedName>
</protein>
<dbReference type="EMBL" id="JAALDL010000002">
    <property type="protein sequence ID" value="NGN96788.1"/>
    <property type="molecule type" value="Genomic_DNA"/>
</dbReference>
<feature type="domain" description="MvdD-like pre-ATP grasp" evidence="1">
    <location>
        <begin position="5"/>
        <end position="125"/>
    </location>
</feature>
<reference evidence="2 3" key="1">
    <citation type="submission" date="2020-02" db="EMBL/GenBank/DDBJ databases">
        <title>The draft genome of Grimontia sedimenta sp. nov., isolated from benthic sediments near coral reefs south of Kuwait.</title>
        <authorList>
            <person name="Mahmoud H.M."/>
            <person name="Jose L."/>
            <person name="Eapen S."/>
        </authorList>
    </citation>
    <scope>NUCLEOTIDE SEQUENCE [LARGE SCALE GENOMIC DNA]</scope>
    <source>
        <strain evidence="2 3">S25</strain>
    </source>
</reference>
<sequence>MKKNKVVIVTHSNDNPSIDVVSEYLKERGVQAVRLNSDLFPTQVTIENHQTNEGSNNRLVTEAGIEVESGEVFALWYRRFQPAKGLPKDMEASFKGPSAEESKRTLLGYMDSLDCFKLDDYWSIRHASNKEFQLMLARKVGLDLPNTLTTNSPKAVREFYHGNQGNIITKMQTSFSVWEDGQEQVVFTNKVEESHLEQLESLNLCPMVFQALIEKEVELRATIVGNKVFCAAINPNEISGMELDWRKRGQHTLDKWMPYELPQEVSDKLVQLTVALGLNYGAADIIVTPKGEYKFLEINPCGEFYWMDAFQQLGICEAIAENLLAGGRRKV</sequence>
<dbReference type="GO" id="GO:0009432">
    <property type="term" value="P:SOS response"/>
    <property type="evidence" value="ECO:0007669"/>
    <property type="project" value="TreeGrafter"/>
</dbReference>
<dbReference type="Pfam" id="PF21068">
    <property type="entry name" value="ATPgraspMvdD"/>
    <property type="match status" value="1"/>
</dbReference>
<dbReference type="PANTHER" id="PTHR21621:SF0">
    <property type="entry name" value="BETA-CITRYLGLUTAMATE SYNTHASE B-RELATED"/>
    <property type="match status" value="1"/>
</dbReference>
<dbReference type="Proteomes" id="UP000473008">
    <property type="component" value="Unassembled WGS sequence"/>
</dbReference>
<organism evidence="2 3">
    <name type="scientific">Grimontia sedimenti</name>
    <dbReference type="NCBI Taxonomy" id="2711294"/>
    <lineage>
        <taxon>Bacteria</taxon>
        <taxon>Pseudomonadati</taxon>
        <taxon>Pseudomonadota</taxon>
        <taxon>Gammaproteobacteria</taxon>
        <taxon>Vibrionales</taxon>
        <taxon>Vibrionaceae</taxon>
        <taxon>Grimontia</taxon>
    </lineage>
</organism>
<dbReference type="InterPro" id="IPR048936">
    <property type="entry name" value="MvdD-like_ATPgrasp"/>
</dbReference>
<dbReference type="GO" id="GO:0005737">
    <property type="term" value="C:cytoplasm"/>
    <property type="evidence" value="ECO:0007669"/>
    <property type="project" value="TreeGrafter"/>
</dbReference>
<comment type="caution">
    <text evidence="2">The sequence shown here is derived from an EMBL/GenBank/DDBJ whole genome shotgun (WGS) entry which is preliminary data.</text>
</comment>
<dbReference type="RefSeq" id="WP_165011840.1">
    <property type="nucleotide sequence ID" value="NZ_JAALDL010000002.1"/>
</dbReference>
<dbReference type="Gene3D" id="3.30.470.20">
    <property type="entry name" value="ATP-grasp fold, B domain"/>
    <property type="match status" value="1"/>
</dbReference>
<gene>
    <name evidence="2" type="ORF">G5S52_03695</name>
</gene>
<name>A0A6M1RGS0_9GAMM</name>
<evidence type="ECO:0000313" key="3">
    <source>
        <dbReference type="Proteomes" id="UP000473008"/>
    </source>
</evidence>
<evidence type="ECO:0000259" key="1">
    <source>
        <dbReference type="Pfam" id="PF21068"/>
    </source>
</evidence>
<evidence type="ECO:0000313" key="2">
    <source>
        <dbReference type="EMBL" id="NGN96788.1"/>
    </source>
</evidence>
<dbReference type="PANTHER" id="PTHR21621">
    <property type="entry name" value="RIBOSOMAL PROTEIN S6 MODIFICATION PROTEIN"/>
    <property type="match status" value="1"/>
</dbReference>
<dbReference type="AlphaFoldDB" id="A0A6M1RGS0"/>
<dbReference type="GO" id="GO:0018169">
    <property type="term" value="F:ribosomal S6-glutamic acid ligase activity"/>
    <property type="evidence" value="ECO:0007669"/>
    <property type="project" value="TreeGrafter"/>
</dbReference>